<dbReference type="EMBL" id="JBFXLQ010000006">
    <property type="protein sequence ID" value="KAL2870300.1"/>
    <property type="molecule type" value="Genomic_DNA"/>
</dbReference>
<keyword evidence="1" id="KW-0175">Coiled coil</keyword>
<keyword evidence="3" id="KW-1185">Reference proteome</keyword>
<dbReference type="GeneID" id="98147387"/>
<accession>A0ABR4M0P5</accession>
<evidence type="ECO:0000313" key="2">
    <source>
        <dbReference type="EMBL" id="KAL2870300.1"/>
    </source>
</evidence>
<protein>
    <submittedName>
        <fullName evidence="2">Uncharacterized protein</fullName>
    </submittedName>
</protein>
<sequence>MNGATLVPNTGPPGQDEIWDAIVEEMISRIESLTADINALYAERKKISAEIARIQSEMAQVVAANQREESQAGYATMTLCFAAMTPLPEDEE</sequence>
<organism evidence="2 3">
    <name type="scientific">Aspergillus lucknowensis</name>
    <dbReference type="NCBI Taxonomy" id="176173"/>
    <lineage>
        <taxon>Eukaryota</taxon>
        <taxon>Fungi</taxon>
        <taxon>Dikarya</taxon>
        <taxon>Ascomycota</taxon>
        <taxon>Pezizomycotina</taxon>
        <taxon>Eurotiomycetes</taxon>
        <taxon>Eurotiomycetidae</taxon>
        <taxon>Eurotiales</taxon>
        <taxon>Aspergillaceae</taxon>
        <taxon>Aspergillus</taxon>
        <taxon>Aspergillus subgen. Nidulantes</taxon>
    </lineage>
</organism>
<evidence type="ECO:0000313" key="3">
    <source>
        <dbReference type="Proteomes" id="UP001610432"/>
    </source>
</evidence>
<comment type="caution">
    <text evidence="2">The sequence shown here is derived from an EMBL/GenBank/DDBJ whole genome shotgun (WGS) entry which is preliminary data.</text>
</comment>
<dbReference type="RefSeq" id="XP_070889279.1">
    <property type="nucleotide sequence ID" value="XM_071032315.1"/>
</dbReference>
<feature type="coiled-coil region" evidence="1">
    <location>
        <begin position="23"/>
        <end position="71"/>
    </location>
</feature>
<gene>
    <name evidence="2" type="ORF">BJX67DRAFT_378286</name>
</gene>
<dbReference type="Proteomes" id="UP001610432">
    <property type="component" value="Unassembled WGS sequence"/>
</dbReference>
<proteinExistence type="predicted"/>
<name>A0ABR4M0P5_9EURO</name>
<evidence type="ECO:0000256" key="1">
    <source>
        <dbReference type="SAM" id="Coils"/>
    </source>
</evidence>
<reference evidence="2 3" key="1">
    <citation type="submission" date="2024-07" db="EMBL/GenBank/DDBJ databases">
        <title>Section-level genome sequencing and comparative genomics of Aspergillus sections Usti and Cavernicolus.</title>
        <authorList>
            <consortium name="Lawrence Berkeley National Laboratory"/>
            <person name="Nybo J.L."/>
            <person name="Vesth T.C."/>
            <person name="Theobald S."/>
            <person name="Frisvad J.C."/>
            <person name="Larsen T.O."/>
            <person name="Kjaerboelling I."/>
            <person name="Rothschild-Mancinelli K."/>
            <person name="Lyhne E.K."/>
            <person name="Kogle M.E."/>
            <person name="Barry K."/>
            <person name="Clum A."/>
            <person name="Na H."/>
            <person name="Ledsgaard L."/>
            <person name="Lin J."/>
            <person name="Lipzen A."/>
            <person name="Kuo A."/>
            <person name="Riley R."/>
            <person name="Mondo S."/>
            <person name="Labutti K."/>
            <person name="Haridas S."/>
            <person name="Pangalinan J."/>
            <person name="Salamov A.A."/>
            <person name="Simmons B.A."/>
            <person name="Magnuson J.K."/>
            <person name="Chen J."/>
            <person name="Drula E."/>
            <person name="Henrissat B."/>
            <person name="Wiebenga A."/>
            <person name="Lubbers R.J."/>
            <person name="Gomes A.C."/>
            <person name="Macurrencykelacurrency M.R."/>
            <person name="Stajich J."/>
            <person name="Grigoriev I.V."/>
            <person name="Mortensen U.H."/>
            <person name="De Vries R.P."/>
            <person name="Baker S.E."/>
            <person name="Andersen M.R."/>
        </authorList>
    </citation>
    <scope>NUCLEOTIDE SEQUENCE [LARGE SCALE GENOMIC DNA]</scope>
    <source>
        <strain evidence="2 3">CBS 449.75</strain>
    </source>
</reference>